<dbReference type="WBParaSite" id="L893_g23927.t2">
    <property type="protein sequence ID" value="L893_g23927.t2"/>
    <property type="gene ID" value="L893_g23927"/>
</dbReference>
<feature type="region of interest" description="Disordered" evidence="1">
    <location>
        <begin position="84"/>
        <end position="108"/>
    </location>
</feature>
<evidence type="ECO:0000313" key="4">
    <source>
        <dbReference type="Proteomes" id="UP000095287"/>
    </source>
</evidence>
<feature type="domain" description="Domain of unknown function DB" evidence="3">
    <location>
        <begin position="253"/>
        <end position="358"/>
    </location>
</feature>
<dbReference type="Proteomes" id="UP000095287">
    <property type="component" value="Unplaced"/>
</dbReference>
<dbReference type="PANTHER" id="PTHR21679">
    <property type="entry name" value="DOMAIN OF UNKNOWN FUNCTION DB DOMAIN-CONTAINING PROTEIN-RELATED"/>
    <property type="match status" value="1"/>
</dbReference>
<dbReference type="Pfam" id="PF01682">
    <property type="entry name" value="DB"/>
    <property type="match status" value="1"/>
</dbReference>
<dbReference type="AlphaFoldDB" id="A0A1I7Z8N4"/>
<feature type="signal peptide" evidence="2">
    <location>
        <begin position="1"/>
        <end position="22"/>
    </location>
</feature>
<feature type="chain" id="PRO_5009313120" evidence="2">
    <location>
        <begin position="23"/>
        <end position="365"/>
    </location>
</feature>
<evidence type="ECO:0000256" key="2">
    <source>
        <dbReference type="SAM" id="SignalP"/>
    </source>
</evidence>
<proteinExistence type="predicted"/>
<name>A0A1I7Z8N4_9BILA</name>
<dbReference type="InterPro" id="IPR002602">
    <property type="entry name" value="DB"/>
</dbReference>
<evidence type="ECO:0000256" key="1">
    <source>
        <dbReference type="SAM" id="MobiDB-lite"/>
    </source>
</evidence>
<sequence length="365" mass="41003">MNFFALLLSLFAVLFVSLPTEASEKLPAGPCISGKCPPAFECVNDQCFKKETACCTRGLAVTSQIVGSDYCDLPRRTLPRPGISTIRQQLARRDPPDRSAQDRDDDPNRSLLHISRRFGCVALPVRSRCFVFRLPSGWSVEYLMRLLIVLLLLLPLASAQSDEFEGELGCPEVPDESCCREKWDRRCVPKNCVFQVMRNCPDRKALLFGRGASAGVHSVRRSPSKDEPKCGTRESGYQPCTSKSVANKLFMSCCQLYAPPECHHMCHYETDHTEAKNLLIDTLKGDKCSLKHFSTILYCASQNRDNRRCCIDLDLNVPQLRVGSRCLRLCDPSGTAVDRITRADATCLFNWNVIMFCHHSGIREL</sequence>
<dbReference type="PANTHER" id="PTHR21679:SF1">
    <property type="entry name" value="DOMAIN OF UNKNOWN FUNCTION DB DOMAIN-CONTAINING PROTEIN"/>
    <property type="match status" value="1"/>
</dbReference>
<accession>A0A1I7Z8N4</accession>
<feature type="compositionally biased region" description="Basic and acidic residues" evidence="1">
    <location>
        <begin position="91"/>
        <end position="108"/>
    </location>
</feature>
<keyword evidence="2" id="KW-0732">Signal</keyword>
<organism evidence="4 5">
    <name type="scientific">Steinernema glaseri</name>
    <dbReference type="NCBI Taxonomy" id="37863"/>
    <lineage>
        <taxon>Eukaryota</taxon>
        <taxon>Metazoa</taxon>
        <taxon>Ecdysozoa</taxon>
        <taxon>Nematoda</taxon>
        <taxon>Chromadorea</taxon>
        <taxon>Rhabditida</taxon>
        <taxon>Tylenchina</taxon>
        <taxon>Panagrolaimomorpha</taxon>
        <taxon>Strongyloidoidea</taxon>
        <taxon>Steinernematidae</taxon>
        <taxon>Steinernema</taxon>
    </lineage>
</organism>
<keyword evidence="4" id="KW-1185">Reference proteome</keyword>
<protein>
    <submittedName>
        <fullName evidence="5">DB domain-containing protein</fullName>
    </submittedName>
</protein>
<evidence type="ECO:0000259" key="3">
    <source>
        <dbReference type="Pfam" id="PF01682"/>
    </source>
</evidence>
<reference evidence="5" key="1">
    <citation type="submission" date="2016-11" db="UniProtKB">
        <authorList>
            <consortium name="WormBaseParasite"/>
        </authorList>
    </citation>
    <scope>IDENTIFICATION</scope>
</reference>
<evidence type="ECO:0000313" key="5">
    <source>
        <dbReference type="WBParaSite" id="L893_g23927.t2"/>
    </source>
</evidence>